<dbReference type="EMBL" id="QRVL01000010">
    <property type="protein sequence ID" value="RGS38884.1"/>
    <property type="molecule type" value="Genomic_DNA"/>
</dbReference>
<dbReference type="AlphaFoldDB" id="A0A395VA88"/>
<sequence length="324" mass="35154">MFSLKAPKNAAAAPATSTSRLDLHPVAHIADCLLDYQKQLSTSEVHSLDELQSITQAFQLVLDENAALREKLDSFHELFGDVDRASGEFASVKSDIASSVGLAQQRVDGLKDSSKEVQERFLEMQNTFSDFQVSVQKIKDCMAQIISIANQTNMLALNASIEAARAGEQGKGFAVVAEEVKNLASEIKSLVSTVDISIGDVEQGTANLNTSISTSQDALNQSMENVDSTYEVFDQITTAAGGADTVHQQITTAMSAAEQKLDEVSQSFSLEERQFDAVMEHINHANDLGTTKSSLFEDMTNLLTQIAPLTEELEKNTIVLDNSK</sequence>
<evidence type="ECO:0000256" key="2">
    <source>
        <dbReference type="PROSITE-ProRule" id="PRU00284"/>
    </source>
</evidence>
<dbReference type="InterPro" id="IPR004089">
    <property type="entry name" value="MCPsignal_dom"/>
</dbReference>
<gene>
    <name evidence="4" type="ORF">DWX93_11700</name>
</gene>
<evidence type="ECO:0000313" key="4">
    <source>
        <dbReference type="EMBL" id="RGS38884.1"/>
    </source>
</evidence>
<keyword evidence="1 2" id="KW-0807">Transducer</keyword>
<protein>
    <submittedName>
        <fullName evidence="4">Chemotaxis protein</fullName>
    </submittedName>
</protein>
<reference evidence="4 5" key="1">
    <citation type="submission" date="2018-08" db="EMBL/GenBank/DDBJ databases">
        <title>A genome reference for cultivated species of the human gut microbiota.</title>
        <authorList>
            <person name="Zou Y."/>
            <person name="Xue W."/>
            <person name="Luo G."/>
        </authorList>
    </citation>
    <scope>NUCLEOTIDE SEQUENCE [LARGE SCALE GENOMIC DNA]</scope>
    <source>
        <strain evidence="4 5">AF22-12AC</strain>
    </source>
</reference>
<dbReference type="GO" id="GO:0016020">
    <property type="term" value="C:membrane"/>
    <property type="evidence" value="ECO:0007669"/>
    <property type="project" value="InterPro"/>
</dbReference>
<evidence type="ECO:0000313" key="5">
    <source>
        <dbReference type="Proteomes" id="UP000266172"/>
    </source>
</evidence>
<organism evidence="4 5">
    <name type="scientific">Roseburia hominis</name>
    <dbReference type="NCBI Taxonomy" id="301301"/>
    <lineage>
        <taxon>Bacteria</taxon>
        <taxon>Bacillati</taxon>
        <taxon>Bacillota</taxon>
        <taxon>Clostridia</taxon>
        <taxon>Lachnospirales</taxon>
        <taxon>Lachnospiraceae</taxon>
        <taxon>Roseburia</taxon>
    </lineage>
</organism>
<dbReference type="PANTHER" id="PTHR32089:SF112">
    <property type="entry name" value="LYSOZYME-LIKE PROTEIN-RELATED"/>
    <property type="match status" value="1"/>
</dbReference>
<dbReference type="GO" id="GO:0007165">
    <property type="term" value="P:signal transduction"/>
    <property type="evidence" value="ECO:0007669"/>
    <property type="project" value="UniProtKB-KW"/>
</dbReference>
<dbReference type="SMART" id="SM00283">
    <property type="entry name" value="MA"/>
    <property type="match status" value="1"/>
</dbReference>
<feature type="domain" description="Methyl-accepting transducer" evidence="3">
    <location>
        <begin position="63"/>
        <end position="272"/>
    </location>
</feature>
<dbReference type="PANTHER" id="PTHR32089">
    <property type="entry name" value="METHYL-ACCEPTING CHEMOTAXIS PROTEIN MCPB"/>
    <property type="match status" value="1"/>
</dbReference>
<comment type="caution">
    <text evidence="4">The sequence shown here is derived from an EMBL/GenBank/DDBJ whole genome shotgun (WGS) entry which is preliminary data.</text>
</comment>
<dbReference type="Proteomes" id="UP000266172">
    <property type="component" value="Unassembled WGS sequence"/>
</dbReference>
<dbReference type="PROSITE" id="PS50111">
    <property type="entry name" value="CHEMOTAXIS_TRANSDUC_2"/>
    <property type="match status" value="1"/>
</dbReference>
<proteinExistence type="predicted"/>
<dbReference type="RefSeq" id="WP_118097772.1">
    <property type="nucleotide sequence ID" value="NZ_CATVZQ010000009.1"/>
</dbReference>
<dbReference type="Gene3D" id="1.10.287.950">
    <property type="entry name" value="Methyl-accepting chemotaxis protein"/>
    <property type="match status" value="1"/>
</dbReference>
<name>A0A395VA88_9FIRM</name>
<evidence type="ECO:0000259" key="3">
    <source>
        <dbReference type="PROSITE" id="PS50111"/>
    </source>
</evidence>
<accession>A0A395VA88</accession>
<evidence type="ECO:0000256" key="1">
    <source>
        <dbReference type="ARBA" id="ARBA00023224"/>
    </source>
</evidence>
<dbReference type="SUPFAM" id="SSF58104">
    <property type="entry name" value="Methyl-accepting chemotaxis protein (MCP) signaling domain"/>
    <property type="match status" value="1"/>
</dbReference>
<dbReference type="Pfam" id="PF00015">
    <property type="entry name" value="MCPsignal"/>
    <property type="match status" value="1"/>
</dbReference>